<accession>A0ABN7WX44</accession>
<dbReference type="InterPro" id="IPR004342">
    <property type="entry name" value="EXS_C"/>
</dbReference>
<protein>
    <submittedName>
        <fullName evidence="6">22316_t:CDS:1</fullName>
    </submittedName>
</protein>
<feature type="non-terminal residue" evidence="6">
    <location>
        <position position="1"/>
    </location>
</feature>
<keyword evidence="2" id="KW-0812">Transmembrane</keyword>
<comment type="subcellular location">
    <subcellularLocation>
        <location evidence="1">Membrane</location>
        <topology evidence="1">Multi-pass membrane protein</topology>
    </subcellularLocation>
</comment>
<feature type="non-terminal residue" evidence="6">
    <location>
        <position position="43"/>
    </location>
</feature>
<name>A0ABN7WX44_GIGMA</name>
<evidence type="ECO:0000313" key="6">
    <source>
        <dbReference type="EMBL" id="CAG8842414.1"/>
    </source>
</evidence>
<sequence>PSVFLMEWLEVTRRWVWIFFKFESESAEITKAHIFLFTIHPLL</sequence>
<evidence type="ECO:0000256" key="3">
    <source>
        <dbReference type="ARBA" id="ARBA00022989"/>
    </source>
</evidence>
<keyword evidence="3" id="KW-1133">Transmembrane helix</keyword>
<gene>
    <name evidence="6" type="ORF">GMARGA_LOCUS35971</name>
</gene>
<evidence type="ECO:0000259" key="5">
    <source>
        <dbReference type="Pfam" id="PF03124"/>
    </source>
</evidence>
<dbReference type="Pfam" id="PF03124">
    <property type="entry name" value="EXS"/>
    <property type="match status" value="1"/>
</dbReference>
<keyword evidence="4" id="KW-0472">Membrane</keyword>
<evidence type="ECO:0000313" key="7">
    <source>
        <dbReference type="Proteomes" id="UP000789901"/>
    </source>
</evidence>
<feature type="domain" description="EXS" evidence="5">
    <location>
        <begin position="3"/>
        <end position="25"/>
    </location>
</feature>
<evidence type="ECO:0000256" key="2">
    <source>
        <dbReference type="ARBA" id="ARBA00022692"/>
    </source>
</evidence>
<proteinExistence type="predicted"/>
<organism evidence="6 7">
    <name type="scientific">Gigaspora margarita</name>
    <dbReference type="NCBI Taxonomy" id="4874"/>
    <lineage>
        <taxon>Eukaryota</taxon>
        <taxon>Fungi</taxon>
        <taxon>Fungi incertae sedis</taxon>
        <taxon>Mucoromycota</taxon>
        <taxon>Glomeromycotina</taxon>
        <taxon>Glomeromycetes</taxon>
        <taxon>Diversisporales</taxon>
        <taxon>Gigasporaceae</taxon>
        <taxon>Gigaspora</taxon>
    </lineage>
</organism>
<evidence type="ECO:0000256" key="4">
    <source>
        <dbReference type="ARBA" id="ARBA00023136"/>
    </source>
</evidence>
<dbReference type="Proteomes" id="UP000789901">
    <property type="component" value="Unassembled WGS sequence"/>
</dbReference>
<evidence type="ECO:0000256" key="1">
    <source>
        <dbReference type="ARBA" id="ARBA00004141"/>
    </source>
</evidence>
<dbReference type="EMBL" id="CAJVQB010068929">
    <property type="protein sequence ID" value="CAG8842414.1"/>
    <property type="molecule type" value="Genomic_DNA"/>
</dbReference>
<comment type="caution">
    <text evidence="6">The sequence shown here is derived from an EMBL/GenBank/DDBJ whole genome shotgun (WGS) entry which is preliminary data.</text>
</comment>
<keyword evidence="7" id="KW-1185">Reference proteome</keyword>
<reference evidence="6 7" key="1">
    <citation type="submission" date="2021-06" db="EMBL/GenBank/DDBJ databases">
        <authorList>
            <person name="Kallberg Y."/>
            <person name="Tangrot J."/>
            <person name="Rosling A."/>
        </authorList>
    </citation>
    <scope>NUCLEOTIDE SEQUENCE [LARGE SCALE GENOMIC DNA]</scope>
    <source>
        <strain evidence="6 7">120-4 pot B 10/14</strain>
    </source>
</reference>